<protein>
    <recommendedName>
        <fullName evidence="5">BPTI/Kunitz inhibitor domain-containing protein</fullName>
    </recommendedName>
</protein>
<dbReference type="Gene3D" id="4.10.410.10">
    <property type="entry name" value="Pancreatic trypsin inhibitor Kunitz domain"/>
    <property type="match status" value="1"/>
</dbReference>
<dbReference type="SUPFAM" id="SSF57362">
    <property type="entry name" value="BPTI-like"/>
    <property type="match status" value="1"/>
</dbReference>
<evidence type="ECO:0000256" key="1">
    <source>
        <dbReference type="ARBA" id="ARBA00008415"/>
    </source>
</evidence>
<evidence type="ECO:0000259" key="5">
    <source>
        <dbReference type="PROSITE" id="PS50279"/>
    </source>
</evidence>
<comment type="similarity">
    <text evidence="1">Belongs to the venom Kunitz-type family.</text>
</comment>
<dbReference type="InterPro" id="IPR002223">
    <property type="entry name" value="Kunitz_BPTI"/>
</dbReference>
<dbReference type="GO" id="GO:0004867">
    <property type="term" value="F:serine-type endopeptidase inhibitor activity"/>
    <property type="evidence" value="ECO:0007669"/>
    <property type="project" value="UniProtKB-KW"/>
</dbReference>
<dbReference type="Ensembl" id="ENSACAT00000058836.1">
    <property type="protein sequence ID" value="ENSACAP00000036555.1"/>
    <property type="gene ID" value="ENSACAG00000042972.1"/>
</dbReference>
<reference evidence="6" key="2">
    <citation type="submission" date="2025-08" db="UniProtKB">
        <authorList>
            <consortium name="Ensembl"/>
        </authorList>
    </citation>
    <scope>IDENTIFICATION</scope>
</reference>
<keyword evidence="3" id="KW-0722">Serine protease inhibitor</keyword>
<dbReference type="PRINTS" id="PR00759">
    <property type="entry name" value="BASICPTASE"/>
</dbReference>
<accession>A0A803TMW5</accession>
<evidence type="ECO:0000256" key="4">
    <source>
        <dbReference type="ARBA" id="ARBA00023157"/>
    </source>
</evidence>
<dbReference type="PANTHER" id="PTHR10083:SF328">
    <property type="entry name" value="TISSUE FACTOR PATHWAY INHIBITOR"/>
    <property type="match status" value="1"/>
</dbReference>
<evidence type="ECO:0000256" key="3">
    <source>
        <dbReference type="ARBA" id="ARBA00022900"/>
    </source>
</evidence>
<evidence type="ECO:0000256" key="2">
    <source>
        <dbReference type="ARBA" id="ARBA00022690"/>
    </source>
</evidence>
<dbReference type="PROSITE" id="PS50279">
    <property type="entry name" value="BPTI_KUNITZ_2"/>
    <property type="match status" value="1"/>
</dbReference>
<evidence type="ECO:0000313" key="7">
    <source>
        <dbReference type="Proteomes" id="UP000001646"/>
    </source>
</evidence>
<dbReference type="Pfam" id="PF00014">
    <property type="entry name" value="Kunitz_BPTI"/>
    <property type="match status" value="1"/>
</dbReference>
<organism evidence="6 7">
    <name type="scientific">Anolis carolinensis</name>
    <name type="common">Green anole</name>
    <name type="synonym">American chameleon</name>
    <dbReference type="NCBI Taxonomy" id="28377"/>
    <lineage>
        <taxon>Eukaryota</taxon>
        <taxon>Metazoa</taxon>
        <taxon>Chordata</taxon>
        <taxon>Craniata</taxon>
        <taxon>Vertebrata</taxon>
        <taxon>Euteleostomi</taxon>
        <taxon>Lepidosauria</taxon>
        <taxon>Squamata</taxon>
        <taxon>Bifurcata</taxon>
        <taxon>Unidentata</taxon>
        <taxon>Episquamata</taxon>
        <taxon>Toxicofera</taxon>
        <taxon>Iguania</taxon>
        <taxon>Dactyloidae</taxon>
        <taxon>Anolis</taxon>
    </lineage>
</organism>
<dbReference type="PROSITE" id="PS00280">
    <property type="entry name" value="BPTI_KUNITZ_1"/>
    <property type="match status" value="1"/>
</dbReference>
<reference evidence="6" key="3">
    <citation type="submission" date="2025-09" db="UniProtKB">
        <authorList>
            <consortium name="Ensembl"/>
        </authorList>
    </citation>
    <scope>IDENTIFICATION</scope>
</reference>
<keyword evidence="2" id="KW-0646">Protease inhibitor</keyword>
<dbReference type="InParanoid" id="A0A803TMW5"/>
<evidence type="ECO:0000313" key="6">
    <source>
        <dbReference type="Ensembl" id="ENSACAP00000036555.1"/>
    </source>
</evidence>
<dbReference type="SMART" id="SM00131">
    <property type="entry name" value="KU"/>
    <property type="match status" value="1"/>
</dbReference>
<feature type="domain" description="BPTI/Kunitz inhibitor" evidence="5">
    <location>
        <begin position="51"/>
        <end position="101"/>
    </location>
</feature>
<proteinExistence type="inferred from homology"/>
<reference evidence="6" key="1">
    <citation type="submission" date="2009-12" db="EMBL/GenBank/DDBJ databases">
        <title>The Genome Sequence of Anolis carolinensis (Green Anole Lizard).</title>
        <authorList>
            <consortium name="The Genome Sequencing Platform"/>
            <person name="Di Palma F."/>
            <person name="Alfoldi J."/>
            <person name="Heiman D."/>
            <person name="Young S."/>
            <person name="Grabherr M."/>
            <person name="Johnson J."/>
            <person name="Lander E.S."/>
            <person name="Lindblad-Toh K."/>
        </authorList>
    </citation>
    <scope>NUCLEOTIDE SEQUENCE [LARGE SCALE GENOMIC DNA]</scope>
    <source>
        <strain evidence="6">JBL SC #1</strain>
    </source>
</reference>
<keyword evidence="7" id="KW-1185">Reference proteome</keyword>
<name>A0A803TMW5_ANOCA</name>
<keyword evidence="4" id="KW-1015">Disulfide bond</keyword>
<dbReference type="PANTHER" id="PTHR10083">
    <property type="entry name" value="KUNITZ-TYPE PROTEASE INHIBITOR-RELATED"/>
    <property type="match status" value="1"/>
</dbReference>
<dbReference type="FunFam" id="4.10.410.10:FF:000020">
    <property type="entry name" value="Collagen, type VI, alpha 3"/>
    <property type="match status" value="1"/>
</dbReference>
<dbReference type="AlphaFoldDB" id="A0A803TMW5"/>
<dbReference type="InterPro" id="IPR036880">
    <property type="entry name" value="Kunitz_BPTI_sf"/>
</dbReference>
<dbReference type="InterPro" id="IPR050098">
    <property type="entry name" value="TFPI/VKTCI-like"/>
</dbReference>
<dbReference type="CDD" id="cd00109">
    <property type="entry name" value="Kunitz-type"/>
    <property type="match status" value="1"/>
</dbReference>
<sequence>CKFTNFPQQFQSIVHVIRTLLVAASNAHFLHKGCLQGLHLPPVCSGPTDFCTLPPDPGHCSGHHLQYFYDPNNRNCETFMFSGCGGNENRFKTLKKCLWYCRNPATRCCGEVW</sequence>
<dbReference type="Proteomes" id="UP000001646">
    <property type="component" value="Unplaced"/>
</dbReference>
<dbReference type="InterPro" id="IPR020901">
    <property type="entry name" value="Prtase_inh_Kunz-CS"/>
</dbReference>